<keyword evidence="1" id="KW-0175">Coiled coil</keyword>
<evidence type="ECO:0000256" key="2">
    <source>
        <dbReference type="SAM" id="MobiDB-lite"/>
    </source>
</evidence>
<evidence type="ECO:0000313" key="4">
    <source>
        <dbReference type="Proteomes" id="UP000092177"/>
    </source>
</evidence>
<name>A0A1B7YVV4_COLHI</name>
<dbReference type="AlphaFoldDB" id="A0A1B7YVV4"/>
<dbReference type="RefSeq" id="XP_018164693.1">
    <property type="nucleotide sequence ID" value="XM_018296331.1"/>
</dbReference>
<comment type="caution">
    <text evidence="3">The sequence shown here is derived from an EMBL/GenBank/DDBJ whole genome shotgun (WGS) entry which is preliminary data.</text>
</comment>
<accession>A0A1B7YVV4</accession>
<keyword evidence="4" id="KW-1185">Reference proteome</keyword>
<sequence>MLVDAHKRRCTMSIQAPSSTSRQACQAAVEKGASRAAHALSHAAAKFTHHPVTKKPRSGVLGIVLTTPEGNILVGDAIPEGTRCHMSLEHRALQKQWLDTIENNLVPGNWRQLRDLNRPQAPRVDYEKQWDPRERQSPAEEKKRKHHTLKWLRSIGEDRCQQHQRHREAAERAWQLQKMEVECQRQQRQIDAEERRRQAQQRQAQMSIAELQKWIADVGRQQDEAERKLHDLKAELGRRRRWISKPTARMSSERWVLTIRLDSSRSPVVWRWIA</sequence>
<organism evidence="3 4">
    <name type="scientific">Colletotrichum higginsianum (strain IMI 349063)</name>
    <name type="common">Crucifer anthracnose fungus</name>
    <dbReference type="NCBI Taxonomy" id="759273"/>
    <lineage>
        <taxon>Eukaryota</taxon>
        <taxon>Fungi</taxon>
        <taxon>Dikarya</taxon>
        <taxon>Ascomycota</taxon>
        <taxon>Pezizomycotina</taxon>
        <taxon>Sordariomycetes</taxon>
        <taxon>Hypocreomycetidae</taxon>
        <taxon>Glomerellales</taxon>
        <taxon>Glomerellaceae</taxon>
        <taxon>Colletotrichum</taxon>
        <taxon>Colletotrichum destructivum species complex</taxon>
    </lineage>
</organism>
<dbReference type="Proteomes" id="UP000092177">
    <property type="component" value="Chromosome 1"/>
</dbReference>
<dbReference type="GeneID" id="28860438"/>
<dbReference type="KEGG" id="chig:CH63R_01356"/>
<proteinExistence type="predicted"/>
<evidence type="ECO:0000256" key="1">
    <source>
        <dbReference type="SAM" id="Coils"/>
    </source>
</evidence>
<dbReference type="VEuPathDB" id="FungiDB:CH63R_01356"/>
<protein>
    <submittedName>
        <fullName evidence="3">Uncharacterized protein</fullName>
    </submittedName>
</protein>
<reference evidence="4" key="1">
    <citation type="journal article" date="2017" name="BMC Genomics">
        <title>Gapless genome assembly of Colletotrichum higginsianum reveals chromosome structure and association of transposable elements with secondary metabolite gene clusters.</title>
        <authorList>
            <person name="Dallery J.-F."/>
            <person name="Lapalu N."/>
            <person name="Zampounis A."/>
            <person name="Pigne S."/>
            <person name="Luyten I."/>
            <person name="Amselem J."/>
            <person name="Wittenberg A.H.J."/>
            <person name="Zhou S."/>
            <person name="de Queiroz M.V."/>
            <person name="Robin G.P."/>
            <person name="Auger A."/>
            <person name="Hainaut M."/>
            <person name="Henrissat B."/>
            <person name="Kim K.-T."/>
            <person name="Lee Y.-H."/>
            <person name="Lespinet O."/>
            <person name="Schwartz D.C."/>
            <person name="Thon M.R."/>
            <person name="O'Connell R.J."/>
        </authorList>
    </citation>
    <scope>NUCLEOTIDE SEQUENCE [LARGE SCALE GENOMIC DNA]</scope>
    <source>
        <strain evidence="4">IMI 349063</strain>
    </source>
</reference>
<feature type="compositionally biased region" description="Basic and acidic residues" evidence="2">
    <location>
        <begin position="124"/>
        <end position="142"/>
    </location>
</feature>
<dbReference type="OrthoDB" id="4848083at2759"/>
<gene>
    <name evidence="3" type="ORF">CH63R_01356</name>
</gene>
<feature type="coiled-coil region" evidence="1">
    <location>
        <begin position="176"/>
        <end position="235"/>
    </location>
</feature>
<dbReference type="EMBL" id="LTAN01000001">
    <property type="protein sequence ID" value="OBR16176.1"/>
    <property type="molecule type" value="Genomic_DNA"/>
</dbReference>
<feature type="region of interest" description="Disordered" evidence="2">
    <location>
        <begin position="123"/>
        <end position="147"/>
    </location>
</feature>
<evidence type="ECO:0000313" key="3">
    <source>
        <dbReference type="EMBL" id="OBR16176.1"/>
    </source>
</evidence>